<evidence type="ECO:0000256" key="3">
    <source>
        <dbReference type="ARBA" id="ARBA00023125"/>
    </source>
</evidence>
<dbReference type="SUPFAM" id="SSF46785">
    <property type="entry name" value="Winged helix' DNA-binding domain"/>
    <property type="match status" value="1"/>
</dbReference>
<comment type="caution">
    <text evidence="6">The sequence shown here is derived from an EMBL/GenBank/DDBJ whole genome shotgun (WGS) entry which is preliminary data.</text>
</comment>
<dbReference type="EMBL" id="JBHRTR010000017">
    <property type="protein sequence ID" value="MFC3226825.1"/>
    <property type="molecule type" value="Genomic_DNA"/>
</dbReference>
<comment type="similarity">
    <text evidence="1">Belongs to the LysR transcriptional regulatory family.</text>
</comment>
<dbReference type="Gene3D" id="1.10.10.10">
    <property type="entry name" value="Winged helix-like DNA-binding domain superfamily/Winged helix DNA-binding domain"/>
    <property type="match status" value="1"/>
</dbReference>
<evidence type="ECO:0000313" key="6">
    <source>
        <dbReference type="EMBL" id="MFC3226825.1"/>
    </source>
</evidence>
<sequence>MDFRQIQYFVAACEEGSLSAAAGRLNCTASGVSQQMSALEARLGTGLLERTRRGVTPTPAGRRFYDRCLAILKAVSEAEVELEDFAAGLNGAVSAGFAPGLAKAVLPQALARYVREYPGVDVDIASGPADSLLAATAGGALHFYVGQFATPQIGLTAQPIGRFPVALVSGARRGLMPMKPVRLDAIGPLRLSMPSAANSLRPKIEEAIRNGEIAVERTMANASLSAGLEFLALTDWSTILPCWICLKELGNERVTVNPIVAPALSVEVALIHPTRQPLSRPARQLYACFEQELRRAAEEWRRIMADVLSPD</sequence>
<dbReference type="InterPro" id="IPR036390">
    <property type="entry name" value="WH_DNA-bd_sf"/>
</dbReference>
<evidence type="ECO:0000256" key="1">
    <source>
        <dbReference type="ARBA" id="ARBA00009437"/>
    </source>
</evidence>
<feature type="domain" description="HTH lysR-type" evidence="5">
    <location>
        <begin position="1"/>
        <end position="58"/>
    </location>
</feature>
<dbReference type="Gene3D" id="3.40.190.290">
    <property type="match status" value="1"/>
</dbReference>
<keyword evidence="4" id="KW-0804">Transcription</keyword>
<dbReference type="Pfam" id="PF03466">
    <property type="entry name" value="LysR_substrate"/>
    <property type="match status" value="1"/>
</dbReference>
<dbReference type="Pfam" id="PF00126">
    <property type="entry name" value="HTH_1"/>
    <property type="match status" value="1"/>
</dbReference>
<reference evidence="7" key="1">
    <citation type="journal article" date="2019" name="Int. J. Syst. Evol. Microbiol.">
        <title>The Global Catalogue of Microorganisms (GCM) 10K type strain sequencing project: providing services to taxonomists for standard genome sequencing and annotation.</title>
        <authorList>
            <consortium name="The Broad Institute Genomics Platform"/>
            <consortium name="The Broad Institute Genome Sequencing Center for Infectious Disease"/>
            <person name="Wu L."/>
            <person name="Ma J."/>
        </authorList>
    </citation>
    <scope>NUCLEOTIDE SEQUENCE [LARGE SCALE GENOMIC DNA]</scope>
    <source>
        <strain evidence="7">KCTC 42964</strain>
    </source>
</reference>
<dbReference type="InterPro" id="IPR005119">
    <property type="entry name" value="LysR_subst-bd"/>
</dbReference>
<keyword evidence="3" id="KW-0238">DNA-binding</keyword>
<keyword evidence="7" id="KW-1185">Reference proteome</keyword>
<dbReference type="RefSeq" id="WP_379898964.1">
    <property type="nucleotide sequence ID" value="NZ_JBHRTR010000017.1"/>
</dbReference>
<dbReference type="PANTHER" id="PTHR30419">
    <property type="entry name" value="HTH-TYPE TRANSCRIPTIONAL REGULATOR YBHD"/>
    <property type="match status" value="1"/>
</dbReference>
<evidence type="ECO:0000313" key="7">
    <source>
        <dbReference type="Proteomes" id="UP001595528"/>
    </source>
</evidence>
<dbReference type="SUPFAM" id="SSF53850">
    <property type="entry name" value="Periplasmic binding protein-like II"/>
    <property type="match status" value="1"/>
</dbReference>
<dbReference type="InterPro" id="IPR000847">
    <property type="entry name" value="LysR_HTH_N"/>
</dbReference>
<dbReference type="InterPro" id="IPR050950">
    <property type="entry name" value="HTH-type_LysR_regulators"/>
</dbReference>
<evidence type="ECO:0000256" key="4">
    <source>
        <dbReference type="ARBA" id="ARBA00023163"/>
    </source>
</evidence>
<dbReference type="CDD" id="cd05466">
    <property type="entry name" value="PBP2_LTTR_substrate"/>
    <property type="match status" value="1"/>
</dbReference>
<evidence type="ECO:0000256" key="2">
    <source>
        <dbReference type="ARBA" id="ARBA00023015"/>
    </source>
</evidence>
<gene>
    <name evidence="6" type="ORF">ACFOGJ_06275</name>
</gene>
<evidence type="ECO:0000259" key="5">
    <source>
        <dbReference type="PROSITE" id="PS50931"/>
    </source>
</evidence>
<organism evidence="6 7">
    <name type="scientific">Marinibaculum pumilum</name>
    <dbReference type="NCBI Taxonomy" id="1766165"/>
    <lineage>
        <taxon>Bacteria</taxon>
        <taxon>Pseudomonadati</taxon>
        <taxon>Pseudomonadota</taxon>
        <taxon>Alphaproteobacteria</taxon>
        <taxon>Rhodospirillales</taxon>
        <taxon>Rhodospirillaceae</taxon>
        <taxon>Marinibaculum</taxon>
    </lineage>
</organism>
<proteinExistence type="inferred from homology"/>
<dbReference type="PROSITE" id="PS50931">
    <property type="entry name" value="HTH_LYSR"/>
    <property type="match status" value="1"/>
</dbReference>
<dbReference type="PANTHER" id="PTHR30419:SF8">
    <property type="entry name" value="NITROGEN ASSIMILATION TRANSCRIPTIONAL ACTIVATOR-RELATED"/>
    <property type="match status" value="1"/>
</dbReference>
<dbReference type="InterPro" id="IPR036388">
    <property type="entry name" value="WH-like_DNA-bd_sf"/>
</dbReference>
<keyword evidence="2" id="KW-0805">Transcription regulation</keyword>
<accession>A0ABV7KWT1</accession>
<protein>
    <submittedName>
        <fullName evidence="6">LysR family transcriptional regulator</fullName>
    </submittedName>
</protein>
<dbReference type="Proteomes" id="UP001595528">
    <property type="component" value="Unassembled WGS sequence"/>
</dbReference>
<name>A0ABV7KWT1_9PROT</name>